<sequence length="45" mass="4597">MYGMTDAATSRVGSGAVRVAQVLGPYGDAVRGTADGYVCWCPDTA</sequence>
<dbReference type="Proteomes" id="UP000030760">
    <property type="component" value="Unassembled WGS sequence"/>
</dbReference>
<evidence type="ECO:0000313" key="2">
    <source>
        <dbReference type="Proteomes" id="UP000030760"/>
    </source>
</evidence>
<reference evidence="2" key="1">
    <citation type="journal article" date="2013" name="Genome Announc.">
        <title>Draft Genome Sequence of Streptomyces bottropensis ATCC 25435, a Bottromycin-Producing Actinomycete.</title>
        <authorList>
            <person name="Zhang H."/>
            <person name="Zhou W."/>
            <person name="Zhuang Y."/>
            <person name="Liang X."/>
            <person name="Liu T."/>
        </authorList>
    </citation>
    <scope>NUCLEOTIDE SEQUENCE [LARGE SCALE GENOMIC DNA]</scope>
    <source>
        <strain evidence="2">ATCC 25435</strain>
    </source>
</reference>
<name>M3G0B9_9ACTN</name>
<accession>M3G0B9</accession>
<dbReference type="EMBL" id="KB405056">
    <property type="protein sequence ID" value="EMF57999.1"/>
    <property type="molecule type" value="Genomic_DNA"/>
</dbReference>
<gene>
    <name evidence="1" type="ORF">SBD_0671</name>
</gene>
<evidence type="ECO:0000313" key="1">
    <source>
        <dbReference type="EMBL" id="EMF57999.1"/>
    </source>
</evidence>
<proteinExistence type="predicted"/>
<organism evidence="1 2">
    <name type="scientific">Streptomyces bottropensis ATCC 25435</name>
    <dbReference type="NCBI Taxonomy" id="1054862"/>
    <lineage>
        <taxon>Bacteria</taxon>
        <taxon>Bacillati</taxon>
        <taxon>Actinomycetota</taxon>
        <taxon>Actinomycetes</taxon>
        <taxon>Kitasatosporales</taxon>
        <taxon>Streptomycetaceae</taxon>
        <taxon>Streptomyces</taxon>
    </lineage>
</organism>
<dbReference type="AlphaFoldDB" id="M3G0B9"/>
<protein>
    <submittedName>
        <fullName evidence="1">Uncharacterized protein</fullName>
    </submittedName>
</protein>